<dbReference type="EMBL" id="MPON01000001">
    <property type="protein sequence ID" value="OKA40787.1"/>
    <property type="molecule type" value="Genomic_DNA"/>
</dbReference>
<reference evidence="2 3" key="1">
    <citation type="submission" date="2016-11" db="EMBL/GenBank/DDBJ databases">
        <title>Identification of Bacillus cereus isolated from egg-white.</title>
        <authorList>
            <person name="Soni A."/>
            <person name="Oey I."/>
            <person name="Silcock P."/>
            <person name="Bremer P."/>
        </authorList>
    </citation>
    <scope>NUCLEOTIDE SEQUENCE [LARGE SCALE GENOMIC DNA]</scope>
    <source>
        <strain evidence="2 3">NZAS03</strain>
    </source>
</reference>
<dbReference type="AlphaFoldDB" id="A0A1C4D185"/>
<sequence length="101" mass="12061">MEHKLNKAQPIWKRTWFRYLGAFIIVQLLFIICEITGWAPNFKPSGEFLNRILHSEFFTEWFTPYEIPHFNVFTAFFAITLLPYALIGAMKDFTKRKNINN</sequence>
<name>A0A1C4D185_BACCE</name>
<feature type="transmembrane region" description="Helical" evidence="1">
    <location>
        <begin position="20"/>
        <end position="39"/>
    </location>
</feature>
<dbReference type="InterPro" id="IPR025627">
    <property type="entry name" value="YfzA"/>
</dbReference>
<keyword evidence="1" id="KW-1133">Transmembrane helix</keyword>
<gene>
    <name evidence="2" type="ORF">BJR07_02440</name>
</gene>
<accession>A0A1C4D185</accession>
<evidence type="ECO:0008006" key="4">
    <source>
        <dbReference type="Google" id="ProtNLM"/>
    </source>
</evidence>
<proteinExistence type="predicted"/>
<dbReference type="RefSeq" id="WP_073515432.1">
    <property type="nucleotide sequence ID" value="NZ_MPOM01000003.1"/>
</dbReference>
<protein>
    <recommendedName>
        <fullName evidence="4">Group-specific protein</fullName>
    </recommendedName>
</protein>
<dbReference type="Proteomes" id="UP000186535">
    <property type="component" value="Unassembled WGS sequence"/>
</dbReference>
<evidence type="ECO:0000313" key="3">
    <source>
        <dbReference type="Proteomes" id="UP000186535"/>
    </source>
</evidence>
<keyword evidence="1" id="KW-0812">Transmembrane</keyword>
<comment type="caution">
    <text evidence="2">The sequence shown here is derived from an EMBL/GenBank/DDBJ whole genome shotgun (WGS) entry which is preliminary data.</text>
</comment>
<evidence type="ECO:0000313" key="2">
    <source>
        <dbReference type="EMBL" id="OKA40787.1"/>
    </source>
</evidence>
<dbReference type="Pfam" id="PF14118">
    <property type="entry name" value="YfzA"/>
    <property type="match status" value="1"/>
</dbReference>
<feature type="transmembrane region" description="Helical" evidence="1">
    <location>
        <begin position="67"/>
        <end position="87"/>
    </location>
</feature>
<evidence type="ECO:0000256" key="1">
    <source>
        <dbReference type="SAM" id="Phobius"/>
    </source>
</evidence>
<organism evidence="2 3">
    <name type="scientific">Bacillus cereus</name>
    <dbReference type="NCBI Taxonomy" id="1396"/>
    <lineage>
        <taxon>Bacteria</taxon>
        <taxon>Bacillati</taxon>
        <taxon>Bacillota</taxon>
        <taxon>Bacilli</taxon>
        <taxon>Bacillales</taxon>
        <taxon>Bacillaceae</taxon>
        <taxon>Bacillus</taxon>
        <taxon>Bacillus cereus group</taxon>
    </lineage>
</organism>
<keyword evidence="1" id="KW-0472">Membrane</keyword>